<dbReference type="PANTHER" id="PTHR33339:SF1">
    <property type="entry name" value="LYSM DOMAIN-CONTAINING PROTEIN"/>
    <property type="match status" value="1"/>
</dbReference>
<keyword evidence="5" id="KW-1185">Reference proteome</keyword>
<keyword evidence="1" id="KW-0812">Transmembrane</keyword>
<dbReference type="EMBL" id="GL883101">
    <property type="protein sequence ID" value="EGG08379.1"/>
    <property type="molecule type" value="Genomic_DNA"/>
</dbReference>
<proteinExistence type="predicted"/>
<dbReference type="OrthoDB" id="2501761at2759"/>
<organism evidence="5">
    <name type="scientific">Melampsora larici-populina (strain 98AG31 / pathotype 3-4-7)</name>
    <name type="common">Poplar leaf rust fungus</name>
    <dbReference type="NCBI Taxonomy" id="747676"/>
    <lineage>
        <taxon>Eukaryota</taxon>
        <taxon>Fungi</taxon>
        <taxon>Dikarya</taxon>
        <taxon>Basidiomycota</taxon>
        <taxon>Pucciniomycotina</taxon>
        <taxon>Pucciniomycetes</taxon>
        <taxon>Pucciniales</taxon>
        <taxon>Melampsoraceae</taxon>
        <taxon>Melampsora</taxon>
    </lineage>
</organism>
<evidence type="ECO:0000256" key="1">
    <source>
        <dbReference type="SAM" id="Phobius"/>
    </source>
</evidence>
<keyword evidence="2" id="KW-0732">Signal</keyword>
<name>F4RH74_MELLP</name>
<sequence length="487" mass="52593">MVHSSGKATRSIEMKVLLSTFALLSAHAQAANLNGHPHLNTLRPRSPFSLGGTAPASNVAVNTSCEQPDINNATWIQRGIDSYLESFPNGSTMSLQRDGKLMACFTFTVTSLIQKFAAHAGLDNFICGIGEQCHAGQICSPAHSPDWEVLVGAQEWNNFRNKLYEAVGVATQMVTSISGTLVSDLYPPAHKGELWDLMKTFTLASTIVATISLLSILAGVGSIIFIASSVALAVTGGIAGGIGVKLALETPEPDAFARWSNYAFYLSQWQQHVQKNIANGTRTVIESGVSTAQGISSVLKNGTFFYTRPEVNEAELISSLKNTTTARIVTDILRNQVLQTPTLCTKCSARELFLTALCDDVGTSTQDKCTGDGPGGAWGSAESLSYCSPNGTMMNIIHGGKKKVNNKWHNADLIYKKYGITVKYLVEQSWDCQVKHGGFSFDPYKSGSFPTDMNSECIANLPVCDLRQQGGRFIQTLRAERNLVLMS</sequence>
<feature type="chain" id="PRO_5003320787" description="DUF7872 domain-containing protein" evidence="2">
    <location>
        <begin position="31"/>
        <end position="487"/>
    </location>
</feature>
<keyword evidence="1" id="KW-1133">Transmembrane helix</keyword>
<dbReference type="InParanoid" id="F4RH74"/>
<gene>
    <name evidence="4" type="ORF">MELLADRAFT_84906</name>
</gene>
<feature type="domain" description="DUF7872" evidence="3">
    <location>
        <begin position="363"/>
        <end position="470"/>
    </location>
</feature>
<feature type="transmembrane region" description="Helical" evidence="1">
    <location>
        <begin position="207"/>
        <end position="235"/>
    </location>
</feature>
<dbReference type="HOGENOM" id="CLU_030195_1_0_1"/>
<dbReference type="Proteomes" id="UP000001072">
    <property type="component" value="Unassembled WGS sequence"/>
</dbReference>
<feature type="domain" description="DUF7872" evidence="3">
    <location>
        <begin position="251"/>
        <end position="338"/>
    </location>
</feature>
<dbReference type="KEGG" id="mlr:MELLADRAFT_84906"/>
<keyword evidence="1" id="KW-0472">Membrane</keyword>
<dbReference type="GeneID" id="18933658"/>
<evidence type="ECO:0000313" key="5">
    <source>
        <dbReference type="Proteomes" id="UP000001072"/>
    </source>
</evidence>
<dbReference type="PANTHER" id="PTHR33339">
    <property type="entry name" value="LYSM DOMAIN-CONTAINING PROTEIN"/>
    <property type="match status" value="1"/>
</dbReference>
<evidence type="ECO:0000313" key="4">
    <source>
        <dbReference type="EMBL" id="EGG08379.1"/>
    </source>
</evidence>
<dbReference type="RefSeq" id="XP_007408577.1">
    <property type="nucleotide sequence ID" value="XM_007408515.1"/>
</dbReference>
<dbReference type="InterPro" id="IPR057194">
    <property type="entry name" value="DUF7872"/>
</dbReference>
<protein>
    <recommendedName>
        <fullName evidence="3">DUF7872 domain-containing protein</fullName>
    </recommendedName>
</protein>
<dbReference type="Pfam" id="PF25278">
    <property type="entry name" value="DUF7872"/>
    <property type="match status" value="2"/>
</dbReference>
<evidence type="ECO:0000259" key="3">
    <source>
        <dbReference type="Pfam" id="PF25278"/>
    </source>
</evidence>
<dbReference type="AlphaFoldDB" id="F4RH74"/>
<evidence type="ECO:0000256" key="2">
    <source>
        <dbReference type="SAM" id="SignalP"/>
    </source>
</evidence>
<accession>F4RH74</accession>
<feature type="signal peptide" evidence="2">
    <location>
        <begin position="1"/>
        <end position="30"/>
    </location>
</feature>
<reference evidence="5" key="1">
    <citation type="journal article" date="2011" name="Proc. Natl. Acad. Sci. U.S.A.">
        <title>Obligate biotrophy features unraveled by the genomic analysis of rust fungi.</title>
        <authorList>
            <person name="Duplessis S."/>
            <person name="Cuomo C.A."/>
            <person name="Lin Y.-C."/>
            <person name="Aerts A."/>
            <person name="Tisserant E."/>
            <person name="Veneault-Fourrey C."/>
            <person name="Joly D.L."/>
            <person name="Hacquard S."/>
            <person name="Amselem J."/>
            <person name="Cantarel B.L."/>
            <person name="Chiu R."/>
            <person name="Coutinho P.M."/>
            <person name="Feau N."/>
            <person name="Field M."/>
            <person name="Frey P."/>
            <person name="Gelhaye E."/>
            <person name="Goldberg J."/>
            <person name="Grabherr M.G."/>
            <person name="Kodira C.D."/>
            <person name="Kohler A."/>
            <person name="Kuees U."/>
            <person name="Lindquist E.A."/>
            <person name="Lucas S.M."/>
            <person name="Mago R."/>
            <person name="Mauceli E."/>
            <person name="Morin E."/>
            <person name="Murat C."/>
            <person name="Pangilinan J.L."/>
            <person name="Park R."/>
            <person name="Pearson M."/>
            <person name="Quesneville H."/>
            <person name="Rouhier N."/>
            <person name="Sakthikumar S."/>
            <person name="Salamov A.A."/>
            <person name="Schmutz J."/>
            <person name="Selles B."/>
            <person name="Shapiro H."/>
            <person name="Tanguay P."/>
            <person name="Tuskan G.A."/>
            <person name="Henrissat B."/>
            <person name="Van de Peer Y."/>
            <person name="Rouze P."/>
            <person name="Ellis J.G."/>
            <person name="Dodds P.N."/>
            <person name="Schein J.E."/>
            <person name="Zhong S."/>
            <person name="Hamelin R.C."/>
            <person name="Grigoriev I.V."/>
            <person name="Szabo L.J."/>
            <person name="Martin F."/>
        </authorList>
    </citation>
    <scope>NUCLEOTIDE SEQUENCE [LARGE SCALE GENOMIC DNA]</scope>
    <source>
        <strain evidence="5">98AG31 / pathotype 3-4-7</strain>
    </source>
</reference>
<dbReference type="VEuPathDB" id="FungiDB:MELLADRAFT_84906"/>